<organism evidence="1">
    <name type="scientific">marine sediment metagenome</name>
    <dbReference type="NCBI Taxonomy" id="412755"/>
    <lineage>
        <taxon>unclassified sequences</taxon>
        <taxon>metagenomes</taxon>
        <taxon>ecological metagenomes</taxon>
    </lineage>
</organism>
<comment type="caution">
    <text evidence="1">The sequence shown here is derived from an EMBL/GenBank/DDBJ whole genome shotgun (WGS) entry which is preliminary data.</text>
</comment>
<proteinExistence type="predicted"/>
<evidence type="ECO:0000313" key="1">
    <source>
        <dbReference type="EMBL" id="KKL17246.1"/>
    </source>
</evidence>
<dbReference type="InterPro" id="IPR036614">
    <property type="entry name" value="RusA-like_sf"/>
</dbReference>
<dbReference type="GO" id="GO:0000287">
    <property type="term" value="F:magnesium ion binding"/>
    <property type="evidence" value="ECO:0007669"/>
    <property type="project" value="InterPro"/>
</dbReference>
<reference evidence="1" key="1">
    <citation type="journal article" date="2015" name="Nature">
        <title>Complex archaea that bridge the gap between prokaryotes and eukaryotes.</title>
        <authorList>
            <person name="Spang A."/>
            <person name="Saw J.H."/>
            <person name="Jorgensen S.L."/>
            <person name="Zaremba-Niedzwiedzka K."/>
            <person name="Martijn J."/>
            <person name="Lind A.E."/>
            <person name="van Eijk R."/>
            <person name="Schleper C."/>
            <person name="Guy L."/>
            <person name="Ettema T.J."/>
        </authorList>
    </citation>
    <scope>NUCLEOTIDE SEQUENCE</scope>
</reference>
<dbReference type="GO" id="GO:0006281">
    <property type="term" value="P:DNA repair"/>
    <property type="evidence" value="ECO:0007669"/>
    <property type="project" value="InterPro"/>
</dbReference>
<dbReference type="Pfam" id="PF05866">
    <property type="entry name" value="RusA"/>
    <property type="match status" value="1"/>
</dbReference>
<dbReference type="Gene3D" id="3.30.1330.70">
    <property type="entry name" value="Holliday junction resolvase RusA"/>
    <property type="match status" value="1"/>
</dbReference>
<gene>
    <name evidence="1" type="ORF">LCGC14_2487490</name>
</gene>
<protein>
    <submittedName>
        <fullName evidence="1">Uncharacterized protein</fullName>
    </submittedName>
</protein>
<dbReference type="SUPFAM" id="SSF103084">
    <property type="entry name" value="Holliday junction resolvase RusA"/>
    <property type="match status" value="1"/>
</dbReference>
<dbReference type="EMBL" id="LAZR01039335">
    <property type="protein sequence ID" value="KKL17246.1"/>
    <property type="molecule type" value="Genomic_DNA"/>
</dbReference>
<dbReference type="InterPro" id="IPR008822">
    <property type="entry name" value="Endonuclease_RusA-like"/>
</dbReference>
<name>A0A0F9DHQ3_9ZZZZ</name>
<dbReference type="GO" id="GO:0006310">
    <property type="term" value="P:DNA recombination"/>
    <property type="evidence" value="ECO:0007669"/>
    <property type="project" value="InterPro"/>
</dbReference>
<sequence>MGEWHKHGVGSCRRCRLSSELILCQNCAMELEAGLEWPWMSPKKRDPEVKESIIFFVPGVPVPKGSKSAYAWRTKDGARSGIAIKETNVEQQKPWRLEVAYCAMEARQRAGLKGWMDREAIALSLQFVFVPPKTKRKDRMYPVVKPDLDKLERTILDALTGVIYRDDAQVVDVLKCKRYVRPEDDRPGVLIVAHEKMAV</sequence>
<accession>A0A0F9DHQ3</accession>
<dbReference type="AlphaFoldDB" id="A0A0F9DHQ3"/>